<protein>
    <submittedName>
        <fullName evidence="4">Dimethylallyltranstransferase</fullName>
    </submittedName>
</protein>
<dbReference type="SFLD" id="SFLDS00005">
    <property type="entry name" value="Isoprenoid_Synthase_Type_I"/>
    <property type="match status" value="1"/>
</dbReference>
<keyword evidence="3" id="KW-0808">Transferase</keyword>
<dbReference type="CDD" id="cd00685">
    <property type="entry name" value="Trans_IPPS_HT"/>
    <property type="match status" value="1"/>
</dbReference>
<comment type="similarity">
    <text evidence="3">Belongs to the FPP/GGPP synthase family.</text>
</comment>
<keyword evidence="2" id="KW-0460">Magnesium</keyword>
<evidence type="ECO:0000313" key="4">
    <source>
        <dbReference type="EMBL" id="KLL11884.1"/>
    </source>
</evidence>
<keyword evidence="5" id="KW-1185">Reference proteome</keyword>
<dbReference type="PANTHER" id="PTHR12001">
    <property type="entry name" value="GERANYLGERANYL PYROPHOSPHATE SYNTHASE"/>
    <property type="match status" value="1"/>
</dbReference>
<accession>A0ABR5F5C2</accession>
<organism evidence="4 5">
    <name type="scientific">Protofrankia coriariae</name>
    <dbReference type="NCBI Taxonomy" id="1562887"/>
    <lineage>
        <taxon>Bacteria</taxon>
        <taxon>Bacillati</taxon>
        <taxon>Actinomycetota</taxon>
        <taxon>Actinomycetes</taxon>
        <taxon>Frankiales</taxon>
        <taxon>Frankiaceae</taxon>
        <taxon>Protofrankia</taxon>
    </lineage>
</organism>
<dbReference type="PROSITE" id="PS00444">
    <property type="entry name" value="POLYPRENYL_SYNTHASE_2"/>
    <property type="match status" value="1"/>
</dbReference>
<sequence>MTTLVPEAIERGRTLAVPALRAAVDRLHPRLRRVVAYHRGWTDAEGTPLPGGGGKLVRPALALLSAEAAGAAVEVGLPGAVAVELVHDFSLLHDDLMDGDTERRHRPTAWTVFGADGAILAGDALLGLATQVLLEVEGEPGRRAAIMLGAGVQDLVRGQAEDLYFETRNDVTVADTLTMEDGKTGALLSCSAAIGAVLAGGRTELVDGLAEFGSRLGTAFQLVDDLLGIWGDPAVTGKPVLSDLRSRKKSVPVVVALDAGGADADELRTFLASSGDASESELHHIARLVERAGGREWTTAEADRQLDECAKLIASLSLPPLVETELLALARFVTERDR</sequence>
<dbReference type="RefSeq" id="WP_013872643.1">
    <property type="nucleotide sequence ID" value="NZ_JWIO01000010.1"/>
</dbReference>
<gene>
    <name evidence="4" type="ORF">FrCorBMG51_08720</name>
</gene>
<evidence type="ECO:0000313" key="5">
    <source>
        <dbReference type="Proteomes" id="UP000035425"/>
    </source>
</evidence>
<dbReference type="PROSITE" id="PS00723">
    <property type="entry name" value="POLYPRENYL_SYNTHASE_1"/>
    <property type="match status" value="1"/>
</dbReference>
<dbReference type="Pfam" id="PF00348">
    <property type="entry name" value="polyprenyl_synt"/>
    <property type="match status" value="1"/>
</dbReference>
<name>A0ABR5F5C2_9ACTN</name>
<evidence type="ECO:0000256" key="2">
    <source>
        <dbReference type="ARBA" id="ARBA00022842"/>
    </source>
</evidence>
<comment type="caution">
    <text evidence="4">The sequence shown here is derived from an EMBL/GenBank/DDBJ whole genome shotgun (WGS) entry which is preliminary data.</text>
</comment>
<keyword evidence="1" id="KW-0479">Metal-binding</keyword>
<evidence type="ECO:0000256" key="1">
    <source>
        <dbReference type="ARBA" id="ARBA00022723"/>
    </source>
</evidence>
<dbReference type="InterPro" id="IPR000092">
    <property type="entry name" value="Polyprenyl_synt"/>
</dbReference>
<dbReference type="Gene3D" id="1.10.600.10">
    <property type="entry name" value="Farnesyl Diphosphate Synthase"/>
    <property type="match status" value="1"/>
</dbReference>
<dbReference type="InterPro" id="IPR008949">
    <property type="entry name" value="Isoprenoid_synthase_dom_sf"/>
</dbReference>
<dbReference type="Proteomes" id="UP000035425">
    <property type="component" value="Unassembled WGS sequence"/>
</dbReference>
<reference evidence="4 5" key="1">
    <citation type="submission" date="2014-12" db="EMBL/GenBank/DDBJ databases">
        <title>Frankia sp. BMG5.1 draft genome.</title>
        <authorList>
            <person name="Gtari M."/>
            <person name="Ghodhbane-Gtari F."/>
            <person name="Nouioui I."/>
            <person name="Ktari A."/>
            <person name="Hezbri K."/>
            <person name="Mimouni W."/>
            <person name="Sbissi I."/>
            <person name="Ayari A."/>
            <person name="Yamanaka T."/>
            <person name="Normand P."/>
            <person name="Tisa L.S."/>
            <person name="Boudabous A."/>
        </authorList>
    </citation>
    <scope>NUCLEOTIDE SEQUENCE [LARGE SCALE GENOMIC DNA]</scope>
    <source>
        <strain evidence="4 5">BMG5.1</strain>
    </source>
</reference>
<dbReference type="SUPFAM" id="SSF48576">
    <property type="entry name" value="Terpenoid synthases"/>
    <property type="match status" value="1"/>
</dbReference>
<dbReference type="SFLD" id="SFLDG01017">
    <property type="entry name" value="Polyprenyl_Transferase_Like"/>
    <property type="match status" value="1"/>
</dbReference>
<dbReference type="PANTHER" id="PTHR12001:SF71">
    <property type="entry name" value="(2E,6E)-FARNESYL DIPHOSPHATE SYNTHASE"/>
    <property type="match status" value="1"/>
</dbReference>
<proteinExistence type="inferred from homology"/>
<evidence type="ECO:0000256" key="3">
    <source>
        <dbReference type="RuleBase" id="RU004466"/>
    </source>
</evidence>
<dbReference type="EMBL" id="JWIO01000010">
    <property type="protein sequence ID" value="KLL11884.1"/>
    <property type="molecule type" value="Genomic_DNA"/>
</dbReference>
<dbReference type="InterPro" id="IPR033749">
    <property type="entry name" value="Polyprenyl_synt_CS"/>
</dbReference>